<dbReference type="Proteomes" id="UP001549106">
    <property type="component" value="Unassembled WGS sequence"/>
</dbReference>
<name>A0ABV2M557_9FIRM</name>
<keyword evidence="2" id="KW-1185">Reference proteome</keyword>
<sequence>MEKTSIKTHTTTKGKTGFTSAELEEKLLKIAKHTTKDRVFRDLFSNKKYLHGAVSGSSF</sequence>
<comment type="caution">
    <text evidence="1">The sequence shown here is derived from an EMBL/GenBank/DDBJ whole genome shotgun (WGS) entry which is preliminary data.</text>
</comment>
<organism evidence="1 2">
    <name type="scientific">Blautia caecimuris</name>
    <dbReference type="NCBI Taxonomy" id="1796615"/>
    <lineage>
        <taxon>Bacteria</taxon>
        <taxon>Bacillati</taxon>
        <taxon>Bacillota</taxon>
        <taxon>Clostridia</taxon>
        <taxon>Lachnospirales</taxon>
        <taxon>Lachnospiraceae</taxon>
        <taxon>Blautia</taxon>
    </lineage>
</organism>
<reference evidence="1 2" key="1">
    <citation type="submission" date="2024-06" db="EMBL/GenBank/DDBJ databases">
        <title>Genomic Encyclopedia of Type Strains, Phase IV (KMG-IV): sequencing the most valuable type-strain genomes for metagenomic binning, comparative biology and taxonomic classification.</title>
        <authorList>
            <person name="Goeker M."/>
        </authorList>
    </citation>
    <scope>NUCLEOTIDE SEQUENCE [LARGE SCALE GENOMIC DNA]</scope>
    <source>
        <strain evidence="1 2">DSM 29492</strain>
    </source>
</reference>
<dbReference type="RefSeq" id="WP_257464594.1">
    <property type="nucleotide sequence ID" value="NZ_BAABXP010000005.1"/>
</dbReference>
<evidence type="ECO:0000313" key="2">
    <source>
        <dbReference type="Proteomes" id="UP001549106"/>
    </source>
</evidence>
<protein>
    <submittedName>
        <fullName evidence="1">Uncharacterized protein</fullName>
    </submittedName>
</protein>
<proteinExistence type="predicted"/>
<dbReference type="EMBL" id="JBEPMJ010000011">
    <property type="protein sequence ID" value="MET3750507.1"/>
    <property type="molecule type" value="Genomic_DNA"/>
</dbReference>
<accession>A0ABV2M557</accession>
<gene>
    <name evidence="1" type="ORF">ABID24_001759</name>
</gene>
<evidence type="ECO:0000313" key="1">
    <source>
        <dbReference type="EMBL" id="MET3750507.1"/>
    </source>
</evidence>